<keyword evidence="3" id="KW-0805">Transcription regulation</keyword>
<evidence type="ECO:0000256" key="1">
    <source>
        <dbReference type="ARBA" id="ARBA00022741"/>
    </source>
</evidence>
<sequence length="493" mass="53773">MDAHLKYPADADLRGLLRFTPDEGAIWLGDRRMVLLHTAALGALRHDLITSVGPEHAKRVLTRMGYASGLRDAEFAKRLRGERSWNEMFLVGPQLHMLEGAAKVTPVQTDIDLDAGKFYGEYRWDHCWEAYAHREKLGLAEEPACWILLGYASGYTSAFMGRLVLFKETTCAACGADHCHIVGRPIDEWPDGDVHRTYFEPDSLLEKIDALQQQVQALRSSLEPAAQGALIGSAPSFRRAYELLRKAAGTQVTVLLTGETGVGKERFARALHELSERRTGPFVAVNCAALPGELIEAELFGVEKGGYTGAHASRAGRFERADGGTLFLDEIGEMPLAAQAKLLRALQEGEIERIAGISERAMQALATHPWPGNVRELENLIERGVILAAQDGPIELEHVFPEAPEPQRQAGLGPQGRLADVDSREQRDLLDRVLDCGMSLDQLEQRVLEAAVSAAGGNLSAAARRLGITRPQLAYRLKRAAEASGSPAAADPA</sequence>
<dbReference type="InterPro" id="IPR025662">
    <property type="entry name" value="Sigma_54_int_dom_ATP-bd_1"/>
</dbReference>
<protein>
    <recommendedName>
        <fullName evidence="6">Sigma-54 factor interaction domain-containing protein</fullName>
    </recommendedName>
</protein>
<dbReference type="Pfam" id="PF06505">
    <property type="entry name" value="XylR_N"/>
    <property type="match status" value="1"/>
</dbReference>
<evidence type="ECO:0000256" key="3">
    <source>
        <dbReference type="ARBA" id="ARBA00023015"/>
    </source>
</evidence>
<dbReference type="Pfam" id="PF02954">
    <property type="entry name" value="HTH_8"/>
    <property type="match status" value="1"/>
</dbReference>
<dbReference type="Gene3D" id="3.40.50.300">
    <property type="entry name" value="P-loop containing nucleotide triphosphate hydrolases"/>
    <property type="match status" value="1"/>
</dbReference>
<dbReference type="SUPFAM" id="SSF52540">
    <property type="entry name" value="P-loop containing nucleoside triphosphate hydrolases"/>
    <property type="match status" value="1"/>
</dbReference>
<dbReference type="InterPro" id="IPR004096">
    <property type="entry name" value="V4R"/>
</dbReference>
<dbReference type="Pfam" id="PF02830">
    <property type="entry name" value="V4R"/>
    <property type="match status" value="1"/>
</dbReference>
<dbReference type="PROSITE" id="PS00675">
    <property type="entry name" value="SIGMA54_INTERACT_1"/>
    <property type="match status" value="1"/>
</dbReference>
<dbReference type="SMART" id="SM00989">
    <property type="entry name" value="V4R"/>
    <property type="match status" value="1"/>
</dbReference>
<dbReference type="InterPro" id="IPR025944">
    <property type="entry name" value="Sigma_54_int_dom_CS"/>
</dbReference>
<dbReference type="PROSITE" id="PS00688">
    <property type="entry name" value="SIGMA54_INTERACT_3"/>
    <property type="match status" value="1"/>
</dbReference>
<dbReference type="InterPro" id="IPR024096">
    <property type="entry name" value="NO_sig/Golgi_transp_ligand-bd"/>
</dbReference>
<organism evidence="7 8">
    <name type="scientific">Sphaerotilus microaerophilus</name>
    <dbReference type="NCBI Taxonomy" id="2914710"/>
    <lineage>
        <taxon>Bacteria</taxon>
        <taxon>Pseudomonadati</taxon>
        <taxon>Pseudomonadota</taxon>
        <taxon>Betaproteobacteria</taxon>
        <taxon>Burkholderiales</taxon>
        <taxon>Sphaerotilaceae</taxon>
        <taxon>Sphaerotilus</taxon>
    </lineage>
</organism>
<dbReference type="PROSITE" id="PS00676">
    <property type="entry name" value="SIGMA54_INTERACT_2"/>
    <property type="match status" value="1"/>
</dbReference>
<dbReference type="InterPro" id="IPR002078">
    <property type="entry name" value="Sigma_54_int"/>
</dbReference>
<reference evidence="7" key="1">
    <citation type="submission" date="2022-04" db="EMBL/GenBank/DDBJ databases">
        <title>Whole genome sequence of Sphaerotilus sp. FB-5.</title>
        <authorList>
            <person name="Takeda M."/>
            <person name="Narihara S."/>
            <person name="Akimoto M."/>
            <person name="Akimoto R."/>
            <person name="Nishiyashiki S."/>
            <person name="Murakami T."/>
        </authorList>
    </citation>
    <scope>NUCLEOTIDE SEQUENCE</scope>
    <source>
        <strain evidence="7">FB-5</strain>
    </source>
</reference>
<keyword evidence="4" id="KW-0238">DNA-binding</keyword>
<accession>A0ABN6PIB8</accession>
<dbReference type="PRINTS" id="PR01590">
    <property type="entry name" value="HTHFIS"/>
</dbReference>
<keyword evidence="5" id="KW-0804">Transcription</keyword>
<evidence type="ECO:0000256" key="4">
    <source>
        <dbReference type="ARBA" id="ARBA00023125"/>
    </source>
</evidence>
<gene>
    <name evidence="7" type="ORF">CATMQ487_04380</name>
</gene>
<feature type="domain" description="Sigma-54 factor interaction" evidence="6">
    <location>
        <begin position="230"/>
        <end position="446"/>
    </location>
</feature>
<evidence type="ECO:0000313" key="8">
    <source>
        <dbReference type="Proteomes" id="UP001057498"/>
    </source>
</evidence>
<dbReference type="PROSITE" id="PS50045">
    <property type="entry name" value="SIGMA54_INTERACT_4"/>
    <property type="match status" value="1"/>
</dbReference>
<dbReference type="SUPFAM" id="SSF46689">
    <property type="entry name" value="Homeodomain-like"/>
    <property type="match status" value="1"/>
</dbReference>
<keyword evidence="2" id="KW-0067">ATP-binding</keyword>
<dbReference type="InterPro" id="IPR010523">
    <property type="entry name" value="XylR_N"/>
</dbReference>
<evidence type="ECO:0000256" key="5">
    <source>
        <dbReference type="ARBA" id="ARBA00023163"/>
    </source>
</evidence>
<dbReference type="InterPro" id="IPR003593">
    <property type="entry name" value="AAA+_ATPase"/>
</dbReference>
<dbReference type="InterPro" id="IPR027417">
    <property type="entry name" value="P-loop_NTPase"/>
</dbReference>
<dbReference type="InterPro" id="IPR002197">
    <property type="entry name" value="HTH_Fis"/>
</dbReference>
<dbReference type="EMBL" id="AP025730">
    <property type="protein sequence ID" value="BDI03468.1"/>
    <property type="molecule type" value="Genomic_DNA"/>
</dbReference>
<keyword evidence="1" id="KW-0547">Nucleotide-binding</keyword>
<name>A0ABN6PIB8_9BURK</name>
<dbReference type="SUPFAM" id="SSF111126">
    <property type="entry name" value="Ligand-binding domain in the NO signalling and Golgi transport"/>
    <property type="match status" value="1"/>
</dbReference>
<dbReference type="Proteomes" id="UP001057498">
    <property type="component" value="Chromosome"/>
</dbReference>
<dbReference type="Gene3D" id="3.30.1380.20">
    <property type="entry name" value="Trafficking protein particle complex subunit 3"/>
    <property type="match status" value="1"/>
</dbReference>
<dbReference type="RefSeq" id="WP_251971755.1">
    <property type="nucleotide sequence ID" value="NZ_AP025730.1"/>
</dbReference>
<proteinExistence type="predicted"/>
<dbReference type="CDD" id="cd00009">
    <property type="entry name" value="AAA"/>
    <property type="match status" value="1"/>
</dbReference>
<dbReference type="InterPro" id="IPR009057">
    <property type="entry name" value="Homeodomain-like_sf"/>
</dbReference>
<dbReference type="SMART" id="SM00382">
    <property type="entry name" value="AAA"/>
    <property type="match status" value="1"/>
</dbReference>
<dbReference type="Pfam" id="PF00158">
    <property type="entry name" value="Sigma54_activat"/>
    <property type="match status" value="1"/>
</dbReference>
<dbReference type="PANTHER" id="PTHR32071">
    <property type="entry name" value="TRANSCRIPTIONAL REGULATORY PROTEIN"/>
    <property type="match status" value="1"/>
</dbReference>
<evidence type="ECO:0000259" key="6">
    <source>
        <dbReference type="PROSITE" id="PS50045"/>
    </source>
</evidence>
<evidence type="ECO:0000313" key="7">
    <source>
        <dbReference type="EMBL" id="BDI03468.1"/>
    </source>
</evidence>
<dbReference type="Gene3D" id="1.10.10.60">
    <property type="entry name" value="Homeodomain-like"/>
    <property type="match status" value="1"/>
</dbReference>
<evidence type="ECO:0000256" key="2">
    <source>
        <dbReference type="ARBA" id="ARBA00022840"/>
    </source>
</evidence>
<keyword evidence="8" id="KW-1185">Reference proteome</keyword>
<dbReference type="InterPro" id="IPR025943">
    <property type="entry name" value="Sigma_54_int_dom_ATP-bd_2"/>
</dbReference>